<dbReference type="EMBL" id="VSSQ01031669">
    <property type="protein sequence ID" value="MPM82644.1"/>
    <property type="molecule type" value="Genomic_DNA"/>
</dbReference>
<name>A0A645D0A4_9ZZZZ</name>
<comment type="caution">
    <text evidence="1">The sequence shown here is derived from an EMBL/GenBank/DDBJ whole genome shotgun (WGS) entry which is preliminary data.</text>
</comment>
<reference evidence="1" key="1">
    <citation type="submission" date="2019-08" db="EMBL/GenBank/DDBJ databases">
        <authorList>
            <person name="Kucharzyk K."/>
            <person name="Murdoch R.W."/>
            <person name="Higgins S."/>
            <person name="Loffler F."/>
        </authorList>
    </citation>
    <scope>NUCLEOTIDE SEQUENCE</scope>
</reference>
<dbReference type="AlphaFoldDB" id="A0A645D0A4"/>
<gene>
    <name evidence="1" type="ORF">SDC9_129706</name>
</gene>
<sequence>MAIQAITNAALTAFNTTADFPAAVAASVAADGVTIDATGRDDKLLIYIENTDSVNAESAIIKKGNGIQAANDLTVSLAASAKKVIQLESGAFKNVSGTNKGKILIIPSSTDVKFSAILMK</sequence>
<proteinExistence type="predicted"/>
<accession>A0A645D0A4</accession>
<evidence type="ECO:0000313" key="1">
    <source>
        <dbReference type="EMBL" id="MPM82644.1"/>
    </source>
</evidence>
<organism evidence="1">
    <name type="scientific">bioreactor metagenome</name>
    <dbReference type="NCBI Taxonomy" id="1076179"/>
    <lineage>
        <taxon>unclassified sequences</taxon>
        <taxon>metagenomes</taxon>
        <taxon>ecological metagenomes</taxon>
    </lineage>
</organism>
<protein>
    <submittedName>
        <fullName evidence="1">Uncharacterized protein</fullName>
    </submittedName>
</protein>